<proteinExistence type="predicted"/>
<gene>
    <name evidence="2" type="ORF">CPB83DRAFT_886725</name>
</gene>
<evidence type="ECO:0000313" key="2">
    <source>
        <dbReference type="EMBL" id="KAF9523717.1"/>
    </source>
</evidence>
<dbReference type="Proteomes" id="UP000807306">
    <property type="component" value="Unassembled WGS sequence"/>
</dbReference>
<protein>
    <submittedName>
        <fullName evidence="2">Uncharacterized protein</fullName>
    </submittedName>
</protein>
<dbReference type="AlphaFoldDB" id="A0A9P6E720"/>
<evidence type="ECO:0000313" key="3">
    <source>
        <dbReference type="Proteomes" id="UP000807306"/>
    </source>
</evidence>
<dbReference type="OrthoDB" id="5401396at2759"/>
<keyword evidence="3" id="KW-1185">Reference proteome</keyword>
<feature type="signal peptide" evidence="1">
    <location>
        <begin position="1"/>
        <end position="17"/>
    </location>
</feature>
<dbReference type="EMBL" id="MU157911">
    <property type="protein sequence ID" value="KAF9523717.1"/>
    <property type="molecule type" value="Genomic_DNA"/>
</dbReference>
<accession>A0A9P6E720</accession>
<dbReference type="Gene3D" id="2.60.20.10">
    <property type="entry name" value="Crystallins"/>
    <property type="match status" value="1"/>
</dbReference>
<comment type="caution">
    <text evidence="2">The sequence shown here is derived from an EMBL/GenBank/DDBJ whole genome shotgun (WGS) entry which is preliminary data.</text>
</comment>
<feature type="chain" id="PRO_5040415934" evidence="1">
    <location>
        <begin position="18"/>
        <end position="133"/>
    </location>
</feature>
<keyword evidence="1" id="KW-0732">Signal</keyword>
<reference evidence="2" key="1">
    <citation type="submission" date="2020-11" db="EMBL/GenBank/DDBJ databases">
        <authorList>
            <consortium name="DOE Joint Genome Institute"/>
            <person name="Ahrendt S."/>
            <person name="Riley R."/>
            <person name="Andreopoulos W."/>
            <person name="Labutti K."/>
            <person name="Pangilinan J."/>
            <person name="Ruiz-Duenas F.J."/>
            <person name="Barrasa J.M."/>
            <person name="Sanchez-Garcia M."/>
            <person name="Camarero S."/>
            <person name="Miyauchi S."/>
            <person name="Serrano A."/>
            <person name="Linde D."/>
            <person name="Babiker R."/>
            <person name="Drula E."/>
            <person name="Ayuso-Fernandez I."/>
            <person name="Pacheco R."/>
            <person name="Padilla G."/>
            <person name="Ferreira P."/>
            <person name="Barriuso J."/>
            <person name="Kellner H."/>
            <person name="Castanera R."/>
            <person name="Alfaro M."/>
            <person name="Ramirez L."/>
            <person name="Pisabarro A.G."/>
            <person name="Kuo A."/>
            <person name="Tritt A."/>
            <person name="Lipzen A."/>
            <person name="He G."/>
            <person name="Yan M."/>
            <person name="Ng V."/>
            <person name="Cullen D."/>
            <person name="Martin F."/>
            <person name="Rosso M.-N."/>
            <person name="Henrissat B."/>
            <person name="Hibbett D."/>
            <person name="Martinez A.T."/>
            <person name="Grigoriev I.V."/>
        </authorList>
    </citation>
    <scope>NUCLEOTIDE SEQUENCE</scope>
    <source>
        <strain evidence="2">CBS 506.95</strain>
    </source>
</reference>
<name>A0A9P6E720_9AGAR</name>
<evidence type="ECO:0000256" key="1">
    <source>
        <dbReference type="SAM" id="SignalP"/>
    </source>
</evidence>
<sequence length="133" mass="14154">MQLSFAFLASMIASAAAVAIDGRVEVPIDRRHFLEIDICKDLGLKPGPTGGCTGITTANGGCYGDFALLNQDGGGWDNTVTSAVPLVDGQNFYCVLYEHPNCAGRALLLTGPAYDLREQQFDDIASSTRCYSV</sequence>
<organism evidence="2 3">
    <name type="scientific">Crepidotus variabilis</name>
    <dbReference type="NCBI Taxonomy" id="179855"/>
    <lineage>
        <taxon>Eukaryota</taxon>
        <taxon>Fungi</taxon>
        <taxon>Dikarya</taxon>
        <taxon>Basidiomycota</taxon>
        <taxon>Agaricomycotina</taxon>
        <taxon>Agaricomycetes</taxon>
        <taxon>Agaricomycetidae</taxon>
        <taxon>Agaricales</taxon>
        <taxon>Agaricineae</taxon>
        <taxon>Crepidotaceae</taxon>
        <taxon>Crepidotus</taxon>
    </lineage>
</organism>